<dbReference type="Proteomes" id="UP000541444">
    <property type="component" value="Unassembled WGS sequence"/>
</dbReference>
<organism evidence="1 2">
    <name type="scientific">Kingdonia uniflora</name>
    <dbReference type="NCBI Taxonomy" id="39325"/>
    <lineage>
        <taxon>Eukaryota</taxon>
        <taxon>Viridiplantae</taxon>
        <taxon>Streptophyta</taxon>
        <taxon>Embryophyta</taxon>
        <taxon>Tracheophyta</taxon>
        <taxon>Spermatophyta</taxon>
        <taxon>Magnoliopsida</taxon>
        <taxon>Ranunculales</taxon>
        <taxon>Circaeasteraceae</taxon>
        <taxon>Kingdonia</taxon>
    </lineage>
</organism>
<keyword evidence="2" id="KW-1185">Reference proteome</keyword>
<comment type="caution">
    <text evidence="1">The sequence shown here is derived from an EMBL/GenBank/DDBJ whole genome shotgun (WGS) entry which is preliminary data.</text>
</comment>
<name>A0A7J7LK90_9MAGN</name>
<gene>
    <name evidence="1" type="ORF">GIB67_003918</name>
</gene>
<dbReference type="AlphaFoldDB" id="A0A7J7LK90"/>
<proteinExistence type="predicted"/>
<evidence type="ECO:0000313" key="2">
    <source>
        <dbReference type="Proteomes" id="UP000541444"/>
    </source>
</evidence>
<sequence length="333" mass="38007">MVKSGQRHRDGLRLLAAEGDTEVDKVEGVRPRKSRRYPAGKTFFWLIGSCHGEDTFSACSACGESCIENFEFRIFVIYMNDVRCDSNLIECKSKVMDRVDCLGKEELNFLMVEVREIRDDRIRYHKSNDNVVSQKDMHVEAVGVTDTYMREPLFQKPRKSIKARLSLPHKLSTVMEIEKSCVTSISIEMKFLSSERNLVVTTSSSDRKLMRKQRNHSISVKGVGRVENYGSSSTGLEPKAIPDKTSLFDCVDLEQIELKKVLRELNIHALGIGIDFCHYRLPRKDEETIIKCIVKISVEKIIVREWTVLTNVLDNIISNLTLLSDLLPVDGIF</sequence>
<evidence type="ECO:0000313" key="1">
    <source>
        <dbReference type="EMBL" id="KAF6142962.1"/>
    </source>
</evidence>
<accession>A0A7J7LK90</accession>
<protein>
    <submittedName>
        <fullName evidence="1">Uncharacterized protein</fullName>
    </submittedName>
</protein>
<reference evidence="1 2" key="1">
    <citation type="journal article" date="2020" name="IScience">
        <title>Genome Sequencing of the Endangered Kingdonia uniflora (Circaeasteraceae, Ranunculales) Reveals Potential Mechanisms of Evolutionary Specialization.</title>
        <authorList>
            <person name="Sun Y."/>
            <person name="Deng T."/>
            <person name="Zhang A."/>
            <person name="Moore M.J."/>
            <person name="Landis J.B."/>
            <person name="Lin N."/>
            <person name="Zhang H."/>
            <person name="Zhang X."/>
            <person name="Huang J."/>
            <person name="Zhang X."/>
            <person name="Sun H."/>
            <person name="Wang H."/>
        </authorList>
    </citation>
    <scope>NUCLEOTIDE SEQUENCE [LARGE SCALE GENOMIC DNA]</scope>
    <source>
        <strain evidence="1">TB1705</strain>
        <tissue evidence="1">Leaf</tissue>
    </source>
</reference>
<dbReference type="EMBL" id="JACGCM010002226">
    <property type="protein sequence ID" value="KAF6142962.1"/>
    <property type="molecule type" value="Genomic_DNA"/>
</dbReference>